<keyword evidence="3" id="KW-1185">Reference proteome</keyword>
<reference evidence="2" key="1">
    <citation type="journal article" date="2019" name="PLoS Negl. Trop. Dis.">
        <title>Revisiting the worldwide diversity of Leptospira species in the environment.</title>
        <authorList>
            <person name="Vincent A.T."/>
            <person name="Schiettekatte O."/>
            <person name="Bourhy P."/>
            <person name="Veyrier F.J."/>
            <person name="Picardeau M."/>
        </authorList>
    </citation>
    <scope>NUCLEOTIDE SEQUENCE [LARGE SCALE GENOMIC DNA]</scope>
    <source>
        <strain evidence="2">201800277</strain>
    </source>
</reference>
<gene>
    <name evidence="2" type="ORF">EHQ30_04095</name>
</gene>
<dbReference type="EMBL" id="RQFP01000001">
    <property type="protein sequence ID" value="TGK95820.1"/>
    <property type="molecule type" value="Genomic_DNA"/>
</dbReference>
<dbReference type="Pfam" id="PF20243">
    <property type="entry name" value="MbnP"/>
    <property type="match status" value="1"/>
</dbReference>
<dbReference type="OrthoDB" id="64245at2"/>
<dbReference type="InterPro" id="IPR046863">
    <property type="entry name" value="MbnP-like_dom"/>
</dbReference>
<dbReference type="RefSeq" id="WP_100789219.1">
    <property type="nucleotide sequence ID" value="NZ_NPDQ01000001.1"/>
</dbReference>
<feature type="domain" description="Copper-binding protein MbnP-like" evidence="1">
    <location>
        <begin position="40"/>
        <end position="236"/>
    </location>
</feature>
<evidence type="ECO:0000313" key="2">
    <source>
        <dbReference type="EMBL" id="TGK95820.1"/>
    </source>
</evidence>
<sequence>MNIFKTFYISFLIFGFVSCNPNSKSDDNQTLALLALAIPQNVTLDFEALANGQNLVTGSNITADGRTVQFRDFRLYISEVKLIKADGSTADVTLSTDNVWQSNGVALVDLETTRTTETNSKVTGTAPMGSYTGVQYTVGVPESINHLDSTNQKSPLNIGLMYWSWTGGYKHANIEFTYDGTNWTSLHLGSTTCSGAPNYGNCTKKFRASIQLSGQLNAGSQKISLDVDKLLNGHTYGAMGMCMPGDASAACQPLIRAFGLNESNGAADGTYTQRIFSLK</sequence>
<proteinExistence type="predicted"/>
<dbReference type="PROSITE" id="PS51257">
    <property type="entry name" value="PROKAR_LIPOPROTEIN"/>
    <property type="match status" value="1"/>
</dbReference>
<dbReference type="NCBIfam" id="TIGR04052">
    <property type="entry name" value="MbnP_like_WxW"/>
    <property type="match status" value="1"/>
</dbReference>
<dbReference type="AlphaFoldDB" id="A0A2M9Y6L3"/>
<evidence type="ECO:0000259" key="1">
    <source>
        <dbReference type="Pfam" id="PF20243"/>
    </source>
</evidence>
<evidence type="ECO:0000313" key="3">
    <source>
        <dbReference type="Proteomes" id="UP000297891"/>
    </source>
</evidence>
<comment type="caution">
    <text evidence="2">The sequence shown here is derived from an EMBL/GenBank/DDBJ whole genome shotgun (WGS) entry which is preliminary data.</text>
</comment>
<dbReference type="InterPro" id="IPR023977">
    <property type="entry name" value="MbnP-like"/>
</dbReference>
<protein>
    <submittedName>
        <fullName evidence="2">Metallo-mystery pair system four-Cys motif protein</fullName>
    </submittedName>
</protein>
<accession>A0A2M9Y6L3</accession>
<organism evidence="2 3">
    <name type="scientific">Leptospira brenneri</name>
    <dbReference type="NCBI Taxonomy" id="2023182"/>
    <lineage>
        <taxon>Bacteria</taxon>
        <taxon>Pseudomonadati</taxon>
        <taxon>Spirochaetota</taxon>
        <taxon>Spirochaetia</taxon>
        <taxon>Leptospirales</taxon>
        <taxon>Leptospiraceae</taxon>
        <taxon>Leptospira</taxon>
    </lineage>
</organism>
<dbReference type="Proteomes" id="UP000297891">
    <property type="component" value="Unassembled WGS sequence"/>
</dbReference>
<name>A0A2M9Y6L3_9LEPT</name>